<reference evidence="9" key="1">
    <citation type="submission" date="2025-08" db="UniProtKB">
        <authorList>
            <consortium name="Ensembl"/>
        </authorList>
    </citation>
    <scope>IDENTIFICATION</scope>
</reference>
<accession>A0A8C9H0N6</accession>
<dbReference type="AlphaFoldDB" id="A0A8C9H0N6"/>
<keyword evidence="8" id="KW-0472">Membrane</keyword>
<evidence type="ECO:0000256" key="3">
    <source>
        <dbReference type="ARBA" id="ARBA00007224"/>
    </source>
</evidence>
<keyword evidence="5" id="KW-1133">Transmembrane helix</keyword>
<evidence type="ECO:0000313" key="10">
    <source>
        <dbReference type="Proteomes" id="UP000694416"/>
    </source>
</evidence>
<evidence type="ECO:0000256" key="6">
    <source>
        <dbReference type="ARBA" id="ARBA00023054"/>
    </source>
</evidence>
<evidence type="ECO:0000313" key="9">
    <source>
        <dbReference type="Ensembl" id="ENSPTEP00000012777.1"/>
    </source>
</evidence>
<dbReference type="Gene3D" id="1.20.5.340">
    <property type="match status" value="1"/>
</dbReference>
<dbReference type="Proteomes" id="UP000694416">
    <property type="component" value="Unplaced"/>
</dbReference>
<evidence type="ECO:0000256" key="5">
    <source>
        <dbReference type="ARBA" id="ARBA00022989"/>
    </source>
</evidence>
<keyword evidence="4" id="KW-0812">Transmembrane</keyword>
<proteinExistence type="inferred from homology"/>
<name>A0A8C9H0N6_9PRIM</name>
<dbReference type="PANTHER" id="PTHR14360:SF13">
    <property type="entry name" value="COILED-COIL DOMAIN CONTAINING 90B"/>
    <property type="match status" value="1"/>
</dbReference>
<dbReference type="PANTHER" id="PTHR14360">
    <property type="entry name" value="PROTEIN FMP32, MITOCHONDRIAL"/>
    <property type="match status" value="1"/>
</dbReference>
<evidence type="ECO:0000256" key="1">
    <source>
        <dbReference type="ARBA" id="ARBA00004173"/>
    </source>
</evidence>
<comment type="subcellular location">
    <subcellularLocation>
        <location evidence="2">Membrane</location>
    </subcellularLocation>
    <subcellularLocation>
        <location evidence="1">Mitochondrion</location>
    </subcellularLocation>
</comment>
<keyword evidence="7" id="KW-0496">Mitochondrion</keyword>
<keyword evidence="6" id="KW-0175">Coiled coil</keyword>
<dbReference type="GO" id="GO:0005739">
    <property type="term" value="C:mitochondrion"/>
    <property type="evidence" value="ECO:0007669"/>
    <property type="project" value="UniProtKB-SubCell"/>
</dbReference>
<dbReference type="Ensembl" id="ENSPTET00000019220.1">
    <property type="protein sequence ID" value="ENSPTEP00000012777.1"/>
    <property type="gene ID" value="ENSPTEG00000014349.1"/>
</dbReference>
<evidence type="ECO:0000256" key="7">
    <source>
        <dbReference type="ARBA" id="ARBA00023128"/>
    </source>
</evidence>
<keyword evidence="10" id="KW-1185">Reference proteome</keyword>
<evidence type="ECO:0000256" key="4">
    <source>
        <dbReference type="ARBA" id="ARBA00022692"/>
    </source>
</evidence>
<dbReference type="InterPro" id="IPR024461">
    <property type="entry name" value="CCDC90-like"/>
</dbReference>
<dbReference type="GO" id="GO:0016020">
    <property type="term" value="C:membrane"/>
    <property type="evidence" value="ECO:0007669"/>
    <property type="project" value="UniProtKB-SubCell"/>
</dbReference>
<protein>
    <submittedName>
        <fullName evidence="9">Uncharacterized protein</fullName>
    </submittedName>
</protein>
<comment type="similarity">
    <text evidence="3">Belongs to the CCDC90 family.</text>
</comment>
<evidence type="ECO:0000256" key="8">
    <source>
        <dbReference type="ARBA" id="ARBA00023136"/>
    </source>
</evidence>
<evidence type="ECO:0000256" key="2">
    <source>
        <dbReference type="ARBA" id="ARBA00004370"/>
    </source>
</evidence>
<sequence>GYLRLLWRYVPLSNGRCGRRSGGLACLGRDFFSTTSKDGYDRPPVDITPLEGRKLTFDTHALLQDLETHGSDKTQAETAASALTTLSNVSLDTTDEKMVTQAPQKITSFLVFARSVL</sequence>
<reference evidence="9" key="2">
    <citation type="submission" date="2025-09" db="UniProtKB">
        <authorList>
            <consortium name="Ensembl"/>
        </authorList>
    </citation>
    <scope>IDENTIFICATION</scope>
</reference>
<dbReference type="Pfam" id="PF07798">
    <property type="entry name" value="CCDC90-like"/>
    <property type="match status" value="1"/>
</dbReference>
<organism evidence="9 10">
    <name type="scientific">Piliocolobus tephrosceles</name>
    <name type="common">Ugandan red Colobus</name>
    <dbReference type="NCBI Taxonomy" id="591936"/>
    <lineage>
        <taxon>Eukaryota</taxon>
        <taxon>Metazoa</taxon>
        <taxon>Chordata</taxon>
        <taxon>Craniata</taxon>
        <taxon>Vertebrata</taxon>
        <taxon>Euteleostomi</taxon>
        <taxon>Mammalia</taxon>
        <taxon>Eutheria</taxon>
        <taxon>Euarchontoglires</taxon>
        <taxon>Primates</taxon>
        <taxon>Haplorrhini</taxon>
        <taxon>Catarrhini</taxon>
        <taxon>Cercopithecidae</taxon>
        <taxon>Colobinae</taxon>
        <taxon>Piliocolobus</taxon>
    </lineage>
</organism>